<comment type="similarity">
    <text evidence="2">Belongs to the mis12 family.</text>
</comment>
<feature type="compositionally biased region" description="Gly residues" evidence="10">
    <location>
        <begin position="341"/>
        <end position="351"/>
    </location>
</feature>
<dbReference type="Pfam" id="PF05859">
    <property type="entry name" value="Mis12"/>
    <property type="match status" value="1"/>
</dbReference>
<dbReference type="EMBL" id="JAGMUV010000011">
    <property type="protein sequence ID" value="KAH7140642.1"/>
    <property type="molecule type" value="Genomic_DNA"/>
</dbReference>
<dbReference type="InterPro" id="IPR008685">
    <property type="entry name" value="Centromere_Mis12"/>
</dbReference>
<proteinExistence type="inferred from homology"/>
<dbReference type="GO" id="GO:0000444">
    <property type="term" value="C:MIS12/MIND type complex"/>
    <property type="evidence" value="ECO:0007669"/>
    <property type="project" value="TreeGrafter"/>
</dbReference>
<keyword evidence="7" id="KW-0175">Coiled coil</keyword>
<comment type="caution">
    <text evidence="11">The sequence shown here is derived from an EMBL/GenBank/DDBJ whole genome shotgun (WGS) entry which is preliminary data.</text>
</comment>
<keyword evidence="5" id="KW-0498">Mitosis</keyword>
<evidence type="ECO:0000256" key="7">
    <source>
        <dbReference type="ARBA" id="ARBA00023054"/>
    </source>
</evidence>
<organism evidence="11 12">
    <name type="scientific">Dactylonectria macrodidyma</name>
    <dbReference type="NCBI Taxonomy" id="307937"/>
    <lineage>
        <taxon>Eukaryota</taxon>
        <taxon>Fungi</taxon>
        <taxon>Dikarya</taxon>
        <taxon>Ascomycota</taxon>
        <taxon>Pezizomycotina</taxon>
        <taxon>Sordariomycetes</taxon>
        <taxon>Hypocreomycetidae</taxon>
        <taxon>Hypocreales</taxon>
        <taxon>Nectriaceae</taxon>
        <taxon>Dactylonectria</taxon>
    </lineage>
</organism>
<evidence type="ECO:0000256" key="8">
    <source>
        <dbReference type="ARBA" id="ARBA00023306"/>
    </source>
</evidence>
<dbReference type="PANTHER" id="PTHR14527:SF2">
    <property type="entry name" value="PROTEIN MIS12 HOMOLOG"/>
    <property type="match status" value="1"/>
</dbReference>
<keyword evidence="12" id="KW-1185">Reference proteome</keyword>
<keyword evidence="3" id="KW-0158">Chromosome</keyword>
<evidence type="ECO:0000256" key="10">
    <source>
        <dbReference type="SAM" id="MobiDB-lite"/>
    </source>
</evidence>
<feature type="compositionally biased region" description="Basic and acidic residues" evidence="10">
    <location>
        <begin position="296"/>
        <end position="316"/>
    </location>
</feature>
<evidence type="ECO:0000256" key="4">
    <source>
        <dbReference type="ARBA" id="ARBA00022618"/>
    </source>
</evidence>
<keyword evidence="6" id="KW-0995">Kinetochore</keyword>
<sequence length="351" mass="37993">MAAPPTSDYELLTEHLGYPPVSLLDDIINTVNVLADRALDSVERLLLSIPPQSLGFKNPSASSRSKDAAAAAALPPDEAARAEIENGTHQLETLLNAAIDKNFDLFELYTMNNILKVRPDDMPYMRLAHYEGLDFAASPADGPTPESITALRRRLHASQRLHVVLETERARNDALLAKLRASLGLPANSAVKAEETSPPSAGDSAFGFLRDRAGLEDAGADTPITTTTEFTISQLQALRALSSSLRTLLPDLGPEDAKTTDLDSTPRTWRRDRVEYVEAASRKYLEDSRGLELGEQGEVRDGEWQGEGRKVTRNDVESLEQVASMLGKGKPGQSSQQDAGTQGGGEAMDES</sequence>
<gene>
    <name evidence="11" type="ORF">EDB81DRAFT_798415</name>
</gene>
<keyword evidence="9" id="KW-0137">Centromere</keyword>
<feature type="region of interest" description="Disordered" evidence="10">
    <location>
        <begin position="296"/>
        <end position="351"/>
    </location>
</feature>
<evidence type="ECO:0000256" key="6">
    <source>
        <dbReference type="ARBA" id="ARBA00022838"/>
    </source>
</evidence>
<evidence type="ECO:0000256" key="2">
    <source>
        <dbReference type="ARBA" id="ARBA00008643"/>
    </source>
</evidence>
<name>A0A9P9J0D3_9HYPO</name>
<accession>A0A9P9J0D3</accession>
<evidence type="ECO:0000256" key="5">
    <source>
        <dbReference type="ARBA" id="ARBA00022776"/>
    </source>
</evidence>
<evidence type="ECO:0000256" key="3">
    <source>
        <dbReference type="ARBA" id="ARBA00022454"/>
    </source>
</evidence>
<dbReference type="GO" id="GO:0051382">
    <property type="term" value="P:kinetochore assembly"/>
    <property type="evidence" value="ECO:0007669"/>
    <property type="project" value="TreeGrafter"/>
</dbReference>
<dbReference type="GO" id="GO:0005634">
    <property type="term" value="C:nucleus"/>
    <property type="evidence" value="ECO:0007669"/>
    <property type="project" value="InterPro"/>
</dbReference>
<evidence type="ECO:0000313" key="11">
    <source>
        <dbReference type="EMBL" id="KAH7140642.1"/>
    </source>
</evidence>
<dbReference type="PANTHER" id="PTHR14527">
    <property type="entry name" value="PROTEIN MIS12 HOMOLOG"/>
    <property type="match status" value="1"/>
</dbReference>
<dbReference type="AlphaFoldDB" id="A0A9P9J0D3"/>
<evidence type="ECO:0000256" key="1">
    <source>
        <dbReference type="ARBA" id="ARBA00004629"/>
    </source>
</evidence>
<reference evidence="11" key="1">
    <citation type="journal article" date="2021" name="Nat. Commun.">
        <title>Genetic determinants of endophytism in the Arabidopsis root mycobiome.</title>
        <authorList>
            <person name="Mesny F."/>
            <person name="Miyauchi S."/>
            <person name="Thiergart T."/>
            <person name="Pickel B."/>
            <person name="Atanasova L."/>
            <person name="Karlsson M."/>
            <person name="Huettel B."/>
            <person name="Barry K.W."/>
            <person name="Haridas S."/>
            <person name="Chen C."/>
            <person name="Bauer D."/>
            <person name="Andreopoulos W."/>
            <person name="Pangilinan J."/>
            <person name="LaButti K."/>
            <person name="Riley R."/>
            <person name="Lipzen A."/>
            <person name="Clum A."/>
            <person name="Drula E."/>
            <person name="Henrissat B."/>
            <person name="Kohler A."/>
            <person name="Grigoriev I.V."/>
            <person name="Martin F.M."/>
            <person name="Hacquard S."/>
        </authorList>
    </citation>
    <scope>NUCLEOTIDE SEQUENCE</scope>
    <source>
        <strain evidence="11">MPI-CAGE-AT-0147</strain>
    </source>
</reference>
<keyword evidence="4" id="KW-0132">Cell division</keyword>
<dbReference type="GO" id="GO:0051301">
    <property type="term" value="P:cell division"/>
    <property type="evidence" value="ECO:0007669"/>
    <property type="project" value="UniProtKB-KW"/>
</dbReference>
<evidence type="ECO:0000256" key="9">
    <source>
        <dbReference type="ARBA" id="ARBA00023328"/>
    </source>
</evidence>
<protein>
    <submittedName>
        <fullName evidence="11">Mis12 protein-domain-containing protein</fullName>
    </submittedName>
</protein>
<keyword evidence="8" id="KW-0131">Cell cycle</keyword>
<evidence type="ECO:0000313" key="12">
    <source>
        <dbReference type="Proteomes" id="UP000738349"/>
    </source>
</evidence>
<dbReference type="Proteomes" id="UP000738349">
    <property type="component" value="Unassembled WGS sequence"/>
</dbReference>
<dbReference type="GO" id="GO:0000070">
    <property type="term" value="P:mitotic sister chromatid segregation"/>
    <property type="evidence" value="ECO:0007669"/>
    <property type="project" value="TreeGrafter"/>
</dbReference>
<comment type="subcellular location">
    <subcellularLocation>
        <location evidence="1">Chromosome</location>
        <location evidence="1">Centromere</location>
        <location evidence="1">Kinetochore</location>
    </subcellularLocation>
</comment>
<dbReference type="OrthoDB" id="1884855at2759"/>